<keyword evidence="3" id="KW-0949">S-adenosyl-L-methionine</keyword>
<name>A0ABU0RZ09_9ACTN</name>
<dbReference type="PANTHER" id="PTHR43712">
    <property type="entry name" value="PUTATIVE (AFU_ORTHOLOGUE AFUA_4G14580)-RELATED"/>
    <property type="match status" value="1"/>
</dbReference>
<evidence type="ECO:0008006" key="8">
    <source>
        <dbReference type="Google" id="ProtNLM"/>
    </source>
</evidence>
<organism evidence="6 7">
    <name type="scientific">Streptomyces turgidiscabies</name>
    <dbReference type="NCBI Taxonomy" id="85558"/>
    <lineage>
        <taxon>Bacteria</taxon>
        <taxon>Bacillati</taxon>
        <taxon>Actinomycetota</taxon>
        <taxon>Actinomycetes</taxon>
        <taxon>Kitasatosporales</taxon>
        <taxon>Streptomycetaceae</taxon>
        <taxon>Streptomyces</taxon>
    </lineage>
</organism>
<dbReference type="Pfam" id="PF08100">
    <property type="entry name" value="Dimerisation"/>
    <property type="match status" value="1"/>
</dbReference>
<feature type="domain" description="O-methyltransferase dimerisation" evidence="5">
    <location>
        <begin position="20"/>
        <end position="85"/>
    </location>
</feature>
<dbReference type="InterPro" id="IPR036390">
    <property type="entry name" value="WH_DNA-bd_sf"/>
</dbReference>
<dbReference type="Pfam" id="PF00891">
    <property type="entry name" value="Methyltransf_2"/>
    <property type="match status" value="1"/>
</dbReference>
<keyword evidence="7" id="KW-1185">Reference proteome</keyword>
<dbReference type="InterPro" id="IPR001077">
    <property type="entry name" value="COMT_C"/>
</dbReference>
<evidence type="ECO:0000256" key="3">
    <source>
        <dbReference type="ARBA" id="ARBA00022691"/>
    </source>
</evidence>
<protein>
    <recommendedName>
        <fullName evidence="8">O-methyltransferase</fullName>
    </recommendedName>
</protein>
<reference evidence="6 7" key="1">
    <citation type="submission" date="2023-07" db="EMBL/GenBank/DDBJ databases">
        <title>Comparative genomics of wheat-associated soil bacteria to identify genetic determinants of phenazine resistance.</title>
        <authorList>
            <person name="Mouncey N."/>
        </authorList>
    </citation>
    <scope>NUCLEOTIDE SEQUENCE [LARGE SCALE GENOMIC DNA]</scope>
    <source>
        <strain evidence="6 7">W2I16</strain>
    </source>
</reference>
<dbReference type="Gene3D" id="3.40.50.150">
    <property type="entry name" value="Vaccinia Virus protein VP39"/>
    <property type="match status" value="1"/>
</dbReference>
<sequence length="242" mass="25659">MTDTNTAAGPAAVLGQAMAFQSAKLVLTGMELGLFEALAKEPGDEEELRRRLGLHPRGTGHFLAALAELGFLERGESGRYRNSDITGQCLVPGAEGYLGGFLRAADQVMYPAWGRLSEALRTGAPQAATYSGEDMFGELYDSEEKKDGLVGMAEDASRPLIPALTQGFDWAAHHTVLELGGCRGNVLAGLARAHPHLDACVFDLPQLEPDFAAHMASIGMTGKVRFHGGDFFAGALPQGPMS</sequence>
<proteinExistence type="predicted"/>
<dbReference type="Gene3D" id="1.10.10.10">
    <property type="entry name" value="Winged helix-like DNA-binding domain superfamily/Winged helix DNA-binding domain"/>
    <property type="match status" value="1"/>
</dbReference>
<keyword evidence="2" id="KW-0808">Transferase</keyword>
<accession>A0ABU0RZ09</accession>
<feature type="domain" description="O-methyltransferase C-terminal" evidence="4">
    <location>
        <begin position="113"/>
        <end position="239"/>
    </location>
</feature>
<dbReference type="InterPro" id="IPR029063">
    <property type="entry name" value="SAM-dependent_MTases_sf"/>
</dbReference>
<dbReference type="InterPro" id="IPR036388">
    <property type="entry name" value="WH-like_DNA-bd_sf"/>
</dbReference>
<dbReference type="PANTHER" id="PTHR43712:SF2">
    <property type="entry name" value="O-METHYLTRANSFERASE CICE"/>
    <property type="match status" value="1"/>
</dbReference>
<dbReference type="InterPro" id="IPR016461">
    <property type="entry name" value="COMT-like"/>
</dbReference>
<evidence type="ECO:0000256" key="1">
    <source>
        <dbReference type="ARBA" id="ARBA00022603"/>
    </source>
</evidence>
<gene>
    <name evidence="6" type="ORF">QFZ49_007201</name>
</gene>
<comment type="caution">
    <text evidence="6">The sequence shown here is derived from an EMBL/GenBank/DDBJ whole genome shotgun (WGS) entry which is preliminary data.</text>
</comment>
<dbReference type="SUPFAM" id="SSF53335">
    <property type="entry name" value="S-adenosyl-L-methionine-dependent methyltransferases"/>
    <property type="match status" value="1"/>
</dbReference>
<evidence type="ECO:0000259" key="4">
    <source>
        <dbReference type="Pfam" id="PF00891"/>
    </source>
</evidence>
<keyword evidence="1" id="KW-0489">Methyltransferase</keyword>
<evidence type="ECO:0000313" key="7">
    <source>
        <dbReference type="Proteomes" id="UP001223072"/>
    </source>
</evidence>
<dbReference type="EMBL" id="JAUSZS010000008">
    <property type="protein sequence ID" value="MDQ0937226.1"/>
    <property type="molecule type" value="Genomic_DNA"/>
</dbReference>
<evidence type="ECO:0000313" key="6">
    <source>
        <dbReference type="EMBL" id="MDQ0937226.1"/>
    </source>
</evidence>
<dbReference type="PROSITE" id="PS51683">
    <property type="entry name" value="SAM_OMT_II"/>
    <property type="match status" value="1"/>
</dbReference>
<evidence type="ECO:0000259" key="5">
    <source>
        <dbReference type="Pfam" id="PF08100"/>
    </source>
</evidence>
<dbReference type="InterPro" id="IPR012967">
    <property type="entry name" value="COMT_dimerisation"/>
</dbReference>
<dbReference type="RefSeq" id="WP_307630507.1">
    <property type="nucleotide sequence ID" value="NZ_JAUSZS010000008.1"/>
</dbReference>
<dbReference type="SUPFAM" id="SSF46785">
    <property type="entry name" value="Winged helix' DNA-binding domain"/>
    <property type="match status" value="1"/>
</dbReference>
<dbReference type="Proteomes" id="UP001223072">
    <property type="component" value="Unassembled WGS sequence"/>
</dbReference>
<evidence type="ECO:0000256" key="2">
    <source>
        <dbReference type="ARBA" id="ARBA00022679"/>
    </source>
</evidence>